<sequence>MGELPPLEQAELALRRHILMTLDSLPGGDGPDFVAWHLSALVAPGCTKEMARAVCRDMRGLGFVEYHRALWTDEGEPAGSGYAITAAGRHHLWNDLGGARRG</sequence>
<dbReference type="EMBL" id="FMJD01000002">
    <property type="protein sequence ID" value="SCM71609.1"/>
    <property type="molecule type" value="Genomic_DNA"/>
</dbReference>
<organism evidence="1">
    <name type="scientific">uncultured Pleomorphomonas sp</name>
    <dbReference type="NCBI Taxonomy" id="442121"/>
    <lineage>
        <taxon>Bacteria</taxon>
        <taxon>Pseudomonadati</taxon>
        <taxon>Pseudomonadota</taxon>
        <taxon>Alphaproteobacteria</taxon>
        <taxon>Hyphomicrobiales</taxon>
        <taxon>Pleomorphomonadaceae</taxon>
        <taxon>Pleomorphomonas</taxon>
        <taxon>environmental samples</taxon>
    </lineage>
</organism>
<name>A0A212L2M4_9HYPH</name>
<accession>A0A212L2M4</accession>
<protein>
    <submittedName>
        <fullName evidence="1">Uncharacterized protein</fullName>
    </submittedName>
</protein>
<dbReference type="RefSeq" id="WP_288199085.1">
    <property type="nucleotide sequence ID" value="NZ_LT608334.1"/>
</dbReference>
<proteinExistence type="predicted"/>
<reference evidence="1" key="1">
    <citation type="submission" date="2016-08" db="EMBL/GenBank/DDBJ databases">
        <authorList>
            <person name="Seilhamer J.J."/>
        </authorList>
    </citation>
    <scope>NUCLEOTIDE SEQUENCE</scope>
    <source>
        <strain evidence="1">86</strain>
    </source>
</reference>
<dbReference type="AlphaFoldDB" id="A0A212L2M4"/>
<evidence type="ECO:0000313" key="1">
    <source>
        <dbReference type="EMBL" id="SCM71609.1"/>
    </source>
</evidence>
<gene>
    <name evidence="1" type="ORF">KL86PLE_100284</name>
</gene>